<dbReference type="RefSeq" id="WP_004806498.1">
    <property type="nucleotide sequence ID" value="NZ_KB849440.1"/>
</dbReference>
<dbReference type="PATRIC" id="fig|1144672.3.peg.2861"/>
<comment type="caution">
    <text evidence="1">The sequence shown here is derived from an EMBL/GenBank/DDBJ whole genome shotgun (WGS) entry which is preliminary data.</text>
</comment>
<sequence>MSEIKIETTVTSVDVITTGIQGPSGPRGPEGPAGEVDPVVIAQLEQKIDNLTESKLDKADYAQHFRGLHDSYAALIAAIPIGNDGDYAHIKESQNFGRLSAIWSGTVGVWNISGVNVGSNTDEVPEGNQNLYFKVERVLASVINGFNPVNSVISSTDNIVQALSKAQGQISNIIGSFAANVRATLLTGFTASVATPITAQDTFVQAFGKTQGQIDLLKANWVNASTIGTFHPNISASNLFFAKINGMLYVRGSITAAFPIAADALLFEITDKNYNVLAPSSGVSIPNSILQYLAYGYADSFVTIRIRTSGKCTTAAEALNVTQTWRTVNIQINAGELLIPSMILGGLFR</sequence>
<evidence type="ECO:0000313" key="1">
    <source>
        <dbReference type="EMBL" id="ENV08305.1"/>
    </source>
</evidence>
<accession>N8XMJ7</accession>
<dbReference type="eggNOG" id="COG4675">
    <property type="taxonomic scope" value="Bacteria"/>
</dbReference>
<dbReference type="EMBL" id="APPH01000015">
    <property type="protein sequence ID" value="ENV08305.1"/>
    <property type="molecule type" value="Genomic_DNA"/>
</dbReference>
<protein>
    <submittedName>
        <fullName evidence="1">Uncharacterized protein</fullName>
    </submittedName>
</protein>
<proteinExistence type="predicted"/>
<reference evidence="1 2" key="1">
    <citation type="submission" date="2013-02" db="EMBL/GenBank/DDBJ databases">
        <title>The Genome Sequence of Acinetobacter sp. CIP 56.2.</title>
        <authorList>
            <consortium name="The Broad Institute Genome Sequencing Platform"/>
            <consortium name="The Broad Institute Genome Sequencing Center for Infectious Disease"/>
            <person name="Cerqueira G."/>
            <person name="Feldgarden M."/>
            <person name="Courvalin P."/>
            <person name="Perichon B."/>
            <person name="Grillot-Courvalin C."/>
            <person name="Clermont D."/>
            <person name="Rocha E."/>
            <person name="Yoon E.-J."/>
            <person name="Nemec A."/>
            <person name="Walker B."/>
            <person name="Young S.K."/>
            <person name="Zeng Q."/>
            <person name="Gargeya S."/>
            <person name="Fitzgerald M."/>
            <person name="Haas B."/>
            <person name="Abouelleil A."/>
            <person name="Alvarado L."/>
            <person name="Arachchi H.M."/>
            <person name="Berlin A.M."/>
            <person name="Chapman S.B."/>
            <person name="Dewar J."/>
            <person name="Goldberg J."/>
            <person name="Griggs A."/>
            <person name="Gujja S."/>
            <person name="Hansen M."/>
            <person name="Howarth C."/>
            <person name="Imamovic A."/>
            <person name="Larimer J."/>
            <person name="McCowan C."/>
            <person name="Murphy C."/>
            <person name="Neiman D."/>
            <person name="Pearson M."/>
            <person name="Priest M."/>
            <person name="Roberts A."/>
            <person name="Saif S."/>
            <person name="Shea T."/>
            <person name="Sisk P."/>
            <person name="Sykes S."/>
            <person name="Wortman J."/>
            <person name="Nusbaum C."/>
            <person name="Birren B."/>
        </authorList>
    </citation>
    <scope>NUCLEOTIDE SEQUENCE [LARGE SCALE GENOMIC DNA]</scope>
    <source>
        <strain evidence="1 2">CIP 56.2</strain>
    </source>
</reference>
<dbReference type="AlphaFoldDB" id="N8XMJ7"/>
<dbReference type="HOGENOM" id="CLU_808050_0_0_6"/>
<organism evidence="1 2">
    <name type="scientific">Acinetobacter higginsii</name>
    <dbReference type="NCBI Taxonomy" id="70347"/>
    <lineage>
        <taxon>Bacteria</taxon>
        <taxon>Pseudomonadati</taxon>
        <taxon>Pseudomonadota</taxon>
        <taxon>Gammaproteobacteria</taxon>
        <taxon>Moraxellales</taxon>
        <taxon>Moraxellaceae</taxon>
        <taxon>Acinetobacter</taxon>
    </lineage>
</organism>
<dbReference type="STRING" id="1144672.F966_02979"/>
<dbReference type="Proteomes" id="UP000013209">
    <property type="component" value="Unassembled WGS sequence"/>
</dbReference>
<name>N8XMJ7_9GAMM</name>
<evidence type="ECO:0000313" key="2">
    <source>
        <dbReference type="Proteomes" id="UP000013209"/>
    </source>
</evidence>
<gene>
    <name evidence="1" type="ORF">F966_02979</name>
</gene>